<dbReference type="Gene3D" id="3.60.10.10">
    <property type="entry name" value="Endonuclease/exonuclease/phosphatase"/>
    <property type="match status" value="1"/>
</dbReference>
<comment type="caution">
    <text evidence="2">The sequence shown here is derived from an EMBL/GenBank/DDBJ whole genome shotgun (WGS) entry which is preliminary data.</text>
</comment>
<sequence length="294" mass="34025">MKIISWNIRGLGSRRKRLVLKEQLVWLRPEIVILQETKKQAIDRRLVASVWGSRFRDWVCVPSTGRSGGIVIIWNAQFISVSDSEIGEFSASIKIRGILGIDHFLDRRYVLPPNGQWKGEEFIERLEVEGSRVIVNEAEIEFEVINFFKILYSSNEEAGWGLEGLNWNRISNDEAVWLERPFEEEEVKRAVFDCGRDKSPRLDGFSMLLFQSCWETMKFELLKVMEEFYYSGIINIVTNETFIFLVPKKRECVKASDFGPISLVTSLYKVVSKVLASRLREVMGTLSPFPRELS</sequence>
<dbReference type="InterPro" id="IPR005135">
    <property type="entry name" value="Endo/exonuclease/phosphatase"/>
</dbReference>
<dbReference type="Pfam" id="PF03372">
    <property type="entry name" value="Exo_endo_phos"/>
    <property type="match status" value="1"/>
</dbReference>
<dbReference type="SUPFAM" id="SSF56219">
    <property type="entry name" value="DNase I-like"/>
    <property type="match status" value="1"/>
</dbReference>
<dbReference type="PANTHER" id="PTHR46890:SF50">
    <property type="entry name" value="RNA-DIRECTED DNA POLYMERASE, EUKARYOTA, REVERSE TRANSCRIPTASE ZINC-BINDING DOMAIN PROTEIN-RELATED"/>
    <property type="match status" value="1"/>
</dbReference>
<name>A0AAD4VCV3_PRUDU</name>
<organism evidence="2 3">
    <name type="scientific">Prunus dulcis</name>
    <name type="common">Almond</name>
    <name type="synonym">Amygdalus dulcis</name>
    <dbReference type="NCBI Taxonomy" id="3755"/>
    <lineage>
        <taxon>Eukaryota</taxon>
        <taxon>Viridiplantae</taxon>
        <taxon>Streptophyta</taxon>
        <taxon>Embryophyta</taxon>
        <taxon>Tracheophyta</taxon>
        <taxon>Spermatophyta</taxon>
        <taxon>Magnoliopsida</taxon>
        <taxon>eudicotyledons</taxon>
        <taxon>Gunneridae</taxon>
        <taxon>Pentapetalae</taxon>
        <taxon>rosids</taxon>
        <taxon>fabids</taxon>
        <taxon>Rosales</taxon>
        <taxon>Rosaceae</taxon>
        <taxon>Amygdaloideae</taxon>
        <taxon>Amygdaleae</taxon>
        <taxon>Prunus</taxon>
    </lineage>
</organism>
<accession>A0AAD4VCV3</accession>
<reference evidence="2 3" key="1">
    <citation type="journal article" date="2022" name="G3 (Bethesda)">
        <title>Whole-genome sequence and methylome profiling of the almond [Prunus dulcis (Mill.) D.A. Webb] cultivar 'Nonpareil'.</title>
        <authorList>
            <person name="D'Amico-Willman K.M."/>
            <person name="Ouma W.Z."/>
            <person name="Meulia T."/>
            <person name="Sideli G.M."/>
            <person name="Gradziel T.M."/>
            <person name="Fresnedo-Ramirez J."/>
        </authorList>
    </citation>
    <scope>NUCLEOTIDE SEQUENCE [LARGE SCALE GENOMIC DNA]</scope>
    <source>
        <strain evidence="2">Clone GOH B32 T37-40</strain>
    </source>
</reference>
<keyword evidence="3" id="KW-1185">Reference proteome</keyword>
<dbReference type="PANTHER" id="PTHR46890">
    <property type="entry name" value="NON-LTR RETROLELEMENT REVERSE TRANSCRIPTASE-LIKE PROTEIN-RELATED"/>
    <property type="match status" value="1"/>
</dbReference>
<dbReference type="InterPro" id="IPR052343">
    <property type="entry name" value="Retrotransposon-Effector_Assoc"/>
</dbReference>
<dbReference type="AlphaFoldDB" id="A0AAD4VCV3"/>
<protein>
    <recommendedName>
        <fullName evidence="1">Endonuclease/exonuclease/phosphatase domain-containing protein</fullName>
    </recommendedName>
</protein>
<proteinExistence type="predicted"/>
<dbReference type="EMBL" id="JAJFAZ020000006">
    <property type="protein sequence ID" value="KAI5321586.1"/>
    <property type="molecule type" value="Genomic_DNA"/>
</dbReference>
<evidence type="ECO:0000313" key="3">
    <source>
        <dbReference type="Proteomes" id="UP001054821"/>
    </source>
</evidence>
<dbReference type="InterPro" id="IPR036691">
    <property type="entry name" value="Endo/exonu/phosph_ase_sf"/>
</dbReference>
<evidence type="ECO:0000313" key="2">
    <source>
        <dbReference type="EMBL" id="KAI5321586.1"/>
    </source>
</evidence>
<gene>
    <name evidence="2" type="ORF">L3X38_030657</name>
</gene>
<evidence type="ECO:0000259" key="1">
    <source>
        <dbReference type="Pfam" id="PF03372"/>
    </source>
</evidence>
<feature type="domain" description="Endonuclease/exonuclease/phosphatase" evidence="1">
    <location>
        <begin position="4"/>
        <end position="98"/>
    </location>
</feature>
<dbReference type="Proteomes" id="UP001054821">
    <property type="component" value="Chromosome 6"/>
</dbReference>